<feature type="transmembrane region" description="Helical" evidence="1">
    <location>
        <begin position="67"/>
        <end position="88"/>
    </location>
</feature>
<evidence type="ECO:0000256" key="1">
    <source>
        <dbReference type="SAM" id="Phobius"/>
    </source>
</evidence>
<dbReference type="RefSeq" id="WP_130504714.1">
    <property type="nucleotide sequence ID" value="NZ_SHLC01000001.1"/>
</dbReference>
<feature type="transmembrane region" description="Helical" evidence="1">
    <location>
        <begin position="21"/>
        <end position="40"/>
    </location>
</feature>
<proteinExistence type="predicted"/>
<dbReference type="Pfam" id="PF06912">
    <property type="entry name" value="DUF1275"/>
    <property type="match status" value="1"/>
</dbReference>
<accession>A0A4Q8AJT4</accession>
<keyword evidence="1" id="KW-0812">Transmembrane</keyword>
<sequence>MTDAVRSPLDKRSVDRLYLPALLLLTLATGIVDAVSYLALDRVFTGNMTGNVLFIGFALTGEGGIPLLNNLIALLGFLIGAFLAARILRRRSHDSRLPTANLVVLLGGAVLTLALAVFWIAVGTLDEATMVPVTAVLAVVMGAQAASVRATGIADVSTIVVTSTLANLAIDSHLAGGTGDKWRRRVLAVVAMGGGGAIGALIIRATDHGAVPLFVAGAVMLCCVALLHLARRRETAPRPAR</sequence>
<gene>
    <name evidence="2" type="ORF">EV379_0447</name>
</gene>
<dbReference type="AlphaFoldDB" id="A0A4Q8AJT4"/>
<dbReference type="PANTHER" id="PTHR37314:SF4">
    <property type="entry name" value="UPF0700 TRANSMEMBRANE PROTEIN YOAK"/>
    <property type="match status" value="1"/>
</dbReference>
<feature type="transmembrane region" description="Helical" evidence="1">
    <location>
        <begin position="128"/>
        <end position="148"/>
    </location>
</feature>
<feature type="transmembrane region" description="Helical" evidence="1">
    <location>
        <begin position="209"/>
        <end position="230"/>
    </location>
</feature>
<feature type="transmembrane region" description="Helical" evidence="1">
    <location>
        <begin position="186"/>
        <end position="203"/>
    </location>
</feature>
<name>A0A4Q8AJT4_9MICO</name>
<evidence type="ECO:0000313" key="3">
    <source>
        <dbReference type="Proteomes" id="UP000291483"/>
    </source>
</evidence>
<dbReference type="InterPro" id="IPR010699">
    <property type="entry name" value="DUF1275"/>
</dbReference>
<organism evidence="2 3">
    <name type="scientific">Microterricola gilva</name>
    <dbReference type="NCBI Taxonomy" id="393267"/>
    <lineage>
        <taxon>Bacteria</taxon>
        <taxon>Bacillati</taxon>
        <taxon>Actinomycetota</taxon>
        <taxon>Actinomycetes</taxon>
        <taxon>Micrococcales</taxon>
        <taxon>Microbacteriaceae</taxon>
        <taxon>Microterricola</taxon>
    </lineage>
</organism>
<keyword evidence="1" id="KW-1133">Transmembrane helix</keyword>
<dbReference type="Proteomes" id="UP000291483">
    <property type="component" value="Unassembled WGS sequence"/>
</dbReference>
<reference evidence="2 3" key="1">
    <citation type="submission" date="2019-02" db="EMBL/GenBank/DDBJ databases">
        <title>Sequencing the genomes of 1000 actinobacteria strains.</title>
        <authorList>
            <person name="Klenk H.-P."/>
        </authorList>
    </citation>
    <scope>NUCLEOTIDE SEQUENCE [LARGE SCALE GENOMIC DNA]</scope>
    <source>
        <strain evidence="2 3">DSM 18319</strain>
    </source>
</reference>
<dbReference type="OrthoDB" id="4272751at2"/>
<comment type="caution">
    <text evidence="2">The sequence shown here is derived from an EMBL/GenBank/DDBJ whole genome shotgun (WGS) entry which is preliminary data.</text>
</comment>
<evidence type="ECO:0000313" key="2">
    <source>
        <dbReference type="EMBL" id="RZU64153.1"/>
    </source>
</evidence>
<keyword evidence="1" id="KW-0472">Membrane</keyword>
<dbReference type="EMBL" id="SHLC01000001">
    <property type="protein sequence ID" value="RZU64153.1"/>
    <property type="molecule type" value="Genomic_DNA"/>
</dbReference>
<dbReference type="PANTHER" id="PTHR37314">
    <property type="entry name" value="SLR0142 PROTEIN"/>
    <property type="match status" value="1"/>
</dbReference>
<feature type="transmembrane region" description="Helical" evidence="1">
    <location>
        <begin position="100"/>
        <end position="122"/>
    </location>
</feature>
<keyword evidence="3" id="KW-1185">Reference proteome</keyword>
<protein>
    <submittedName>
        <fullName evidence="2">Uncharacterized membrane protein YoaK (UPF0700 family)</fullName>
    </submittedName>
</protein>